<dbReference type="InterPro" id="IPR002591">
    <property type="entry name" value="Phosphodiest/P_Trfase"/>
</dbReference>
<gene>
    <name evidence="1" type="ORF">SAMN02745226_01828</name>
</gene>
<dbReference type="AlphaFoldDB" id="A0A1M7TCF0"/>
<keyword evidence="2" id="KW-1185">Reference proteome</keyword>
<protein>
    <submittedName>
        <fullName evidence="1">Predicted pyrophosphatase or phosphodiesterase, AlkP superfamily</fullName>
    </submittedName>
</protein>
<dbReference type="STRING" id="1121883.SAMN02745226_01828"/>
<reference evidence="2" key="1">
    <citation type="submission" date="2016-12" db="EMBL/GenBank/DDBJ databases">
        <authorList>
            <person name="Varghese N."/>
            <person name="Submissions S."/>
        </authorList>
    </citation>
    <scope>NUCLEOTIDE SEQUENCE [LARGE SCALE GENOMIC DNA]</scope>
    <source>
        <strain evidence="2">DSM 13020</strain>
    </source>
</reference>
<dbReference type="Pfam" id="PF01663">
    <property type="entry name" value="Phosphodiest"/>
    <property type="match status" value="2"/>
</dbReference>
<accession>A0A1M7TCF0</accession>
<dbReference type="Gene3D" id="3.40.720.10">
    <property type="entry name" value="Alkaline Phosphatase, subunit A"/>
    <property type="match status" value="1"/>
</dbReference>
<dbReference type="EMBL" id="FRDJ01000013">
    <property type="protein sequence ID" value="SHN68373.1"/>
    <property type="molecule type" value="Genomic_DNA"/>
</dbReference>
<evidence type="ECO:0000313" key="1">
    <source>
        <dbReference type="EMBL" id="SHN68373.1"/>
    </source>
</evidence>
<sequence length="391" mass="44469">MLNEHELYLPDYQKSIVNLLSRFLKHFGCHSNHPEFPLEGSFEGFFNGVNKIVIFLVDGMGYNKFIQVNEKLGFESILKVSSVFPSTTAAAVTSWFTGKTPKEHGLLGYILYLREIGGLANMIEFTYPGIEGNIFSSILKKRLHRIDNIFDQLKEKGLYGGVITHASIANSGLSYLIHKNGHIMGYYYMGDLLATLRKKLLEDWSGILYVYWGHLDGLGHKKGPDSDAYDMEMTRILMELKRFTSESLPHDSLFVITSDHGMIQIPNSSNNFLKPTDSFNRLLSSPPGGEMRMMYFYLLKRSAYDALRLYFDENYPNSAIFLSNKEALEMELFGPGRTHPELYNRIGDAIMIATKNNAFTYMYSGGEERLAGMHGGLTEEELYVPAVFLRR</sequence>
<evidence type="ECO:0000313" key="2">
    <source>
        <dbReference type="Proteomes" id="UP000184207"/>
    </source>
</evidence>
<dbReference type="InterPro" id="IPR017850">
    <property type="entry name" value="Alkaline_phosphatase_core_sf"/>
</dbReference>
<dbReference type="Proteomes" id="UP000184207">
    <property type="component" value="Unassembled WGS sequence"/>
</dbReference>
<organism evidence="1 2">
    <name type="scientific">Fervidobacterium gondwanense DSM 13020</name>
    <dbReference type="NCBI Taxonomy" id="1121883"/>
    <lineage>
        <taxon>Bacteria</taxon>
        <taxon>Thermotogati</taxon>
        <taxon>Thermotogota</taxon>
        <taxon>Thermotogae</taxon>
        <taxon>Thermotogales</taxon>
        <taxon>Fervidobacteriaceae</taxon>
        <taxon>Fervidobacterium</taxon>
    </lineage>
</organism>
<dbReference type="OrthoDB" id="502398at2"/>
<name>A0A1M7TCF0_FERGO</name>
<dbReference type="SUPFAM" id="SSF53649">
    <property type="entry name" value="Alkaline phosphatase-like"/>
    <property type="match status" value="1"/>
</dbReference>
<proteinExistence type="predicted"/>